<dbReference type="PANTHER" id="PTHR31566:SF0">
    <property type="entry name" value="CYTOCHROME C BIOGENESIS PROTEIN CCS1, CHLOROPLASTIC"/>
    <property type="match status" value="1"/>
</dbReference>
<evidence type="ECO:0000259" key="8">
    <source>
        <dbReference type="Pfam" id="PF05140"/>
    </source>
</evidence>
<evidence type="ECO:0000256" key="1">
    <source>
        <dbReference type="ARBA" id="ARBA00004141"/>
    </source>
</evidence>
<evidence type="ECO:0000256" key="5">
    <source>
        <dbReference type="ARBA" id="ARBA00023136"/>
    </source>
</evidence>
<dbReference type="Proteomes" id="UP001054820">
    <property type="component" value="Chromosome"/>
</dbReference>
<evidence type="ECO:0000256" key="6">
    <source>
        <dbReference type="SAM" id="MobiDB-lite"/>
    </source>
</evidence>
<evidence type="ECO:0000256" key="2">
    <source>
        <dbReference type="ARBA" id="ARBA00022692"/>
    </source>
</evidence>
<feature type="transmembrane region" description="Helical" evidence="7">
    <location>
        <begin position="619"/>
        <end position="637"/>
    </location>
</feature>
<name>A0ABN6CXD0_9GAMM</name>
<feature type="transmembrane region" description="Helical" evidence="7">
    <location>
        <begin position="88"/>
        <end position="111"/>
    </location>
</feature>
<keyword evidence="2 7" id="KW-0812">Transmembrane</keyword>
<feature type="transmembrane region" description="Helical" evidence="7">
    <location>
        <begin position="189"/>
        <end position="207"/>
    </location>
</feature>
<protein>
    <submittedName>
        <fullName evidence="9">Cytochrome c biogenesis protein</fullName>
    </submittedName>
</protein>
<proteinExistence type="predicted"/>
<dbReference type="EMBL" id="AP024202">
    <property type="protein sequence ID" value="BCN92239.1"/>
    <property type="molecule type" value="Genomic_DNA"/>
</dbReference>
<keyword evidence="4 7" id="KW-1133">Transmembrane helix</keyword>
<evidence type="ECO:0000256" key="4">
    <source>
        <dbReference type="ARBA" id="ARBA00022989"/>
    </source>
</evidence>
<organism evidence="9 10">
    <name type="scientific">Thiomicrorhabdus immobilis</name>
    <dbReference type="NCBI Taxonomy" id="2791037"/>
    <lineage>
        <taxon>Bacteria</taxon>
        <taxon>Pseudomonadati</taxon>
        <taxon>Pseudomonadota</taxon>
        <taxon>Gammaproteobacteria</taxon>
        <taxon>Thiotrichales</taxon>
        <taxon>Piscirickettsiaceae</taxon>
        <taxon>Thiomicrorhabdus</taxon>
    </lineage>
</organism>
<keyword evidence="10" id="KW-1185">Reference proteome</keyword>
<sequence>MTEPTQVETTPNKTPLQSEKGQNQTKNPKKPSVFMNFLGSMNLAVTLLVMLSIASVIGTVLKQDQSLQDYIIKFGPFWSQVFNDLGLFHVYGAAWFVLVLLFLLFSTSVCVTRNTPGFLKDIKQFSEKLSKNALKHQPNNTVVQSALPLEQQQGYAKALLEHNGYKTKVHQRDDGSVTVAGLKGRWNRLGYFFTHISIIVICVGALLDSNLLLKFRELTGDLKPETRSVSLNEIPKQSWLGKDNLSFRGSVNVPEGEKTDVLFLPYENGYLVQKLPFTIVNENFRIEYYDTGMPKSFESDLVLMAPELDEPIRQTIAVNHPLYYKNYAIYQSSFGDGGTKLNLKIHPLLSPIENAIKLDTQINGIEPLKTPVGTFKAEFNDFKMHNIVPATEEERKLTGHKMHNNGPTIIFKVRNEQGKAWEYENYMLPSKQEDRWFFMTGVRTSNAEPFRYLFIPADAQRKKERFFKFLTSLNNPLKVKELFTKLYPKDETMSQQTYDIQIKLLQQLLMLFRNKGFSGITNFVNQNVPEADRKKVSEYYFGQTSFALQTLYMDILIQEGVAKTQDEEISQFDKTWFEDALNTVAGLSAYGPPMYFEIENFKEIQSTGLQITKSPGKDVVYFGSAMLIIGVFFLFYVRQRRTWIHIQPKTEDDESGSEVTIAAKDNKNLPETTKEFELLVSKIQDYNAKSEKQKSENSQQE</sequence>
<dbReference type="InterPro" id="IPR007816">
    <property type="entry name" value="ResB-like_domain"/>
</dbReference>
<keyword evidence="5 7" id="KW-0472">Membrane</keyword>
<accession>A0ABN6CXD0</accession>
<keyword evidence="3" id="KW-0201">Cytochrome c-type biogenesis</keyword>
<comment type="subcellular location">
    <subcellularLocation>
        <location evidence="1">Membrane</location>
        <topology evidence="1">Multi-pass membrane protein</topology>
    </subcellularLocation>
</comment>
<feature type="transmembrane region" description="Helical" evidence="7">
    <location>
        <begin position="33"/>
        <end position="57"/>
    </location>
</feature>
<evidence type="ECO:0000256" key="3">
    <source>
        <dbReference type="ARBA" id="ARBA00022748"/>
    </source>
</evidence>
<evidence type="ECO:0000313" key="10">
    <source>
        <dbReference type="Proteomes" id="UP001054820"/>
    </source>
</evidence>
<dbReference type="PANTHER" id="PTHR31566">
    <property type="entry name" value="CYTOCHROME C BIOGENESIS PROTEIN CCS1, CHLOROPLASTIC"/>
    <property type="match status" value="1"/>
</dbReference>
<evidence type="ECO:0000256" key="7">
    <source>
        <dbReference type="SAM" id="Phobius"/>
    </source>
</evidence>
<gene>
    <name evidence="9" type="ORF">THMIRHAM_00240</name>
</gene>
<feature type="region of interest" description="Disordered" evidence="6">
    <location>
        <begin position="1"/>
        <end position="28"/>
    </location>
</feature>
<dbReference type="RefSeq" id="WP_237261945.1">
    <property type="nucleotide sequence ID" value="NZ_AP024202.1"/>
</dbReference>
<dbReference type="InterPro" id="IPR023494">
    <property type="entry name" value="Cyt_c_bgen_Ccs1/CcsB/ResB"/>
</dbReference>
<feature type="domain" description="ResB-like" evidence="8">
    <location>
        <begin position="41"/>
        <end position="677"/>
    </location>
</feature>
<evidence type="ECO:0000313" key="9">
    <source>
        <dbReference type="EMBL" id="BCN92239.1"/>
    </source>
</evidence>
<dbReference type="Pfam" id="PF05140">
    <property type="entry name" value="ResB"/>
    <property type="match status" value="1"/>
</dbReference>
<feature type="compositionally biased region" description="Polar residues" evidence="6">
    <location>
        <begin position="1"/>
        <end position="26"/>
    </location>
</feature>
<reference evidence="9" key="1">
    <citation type="journal article" date="2022" name="Arch. Microbiol.">
        <title>Thiomicrorhabdus immobilis sp. nov., a mesophilic sulfur-oxidizing bacterium isolated from sediment of a brackish lake in northern Japan.</title>
        <authorList>
            <person name="Kojima H."/>
            <person name="Mochizuki J."/>
            <person name="Kanda M."/>
            <person name="Watanabe T."/>
            <person name="Fukui M."/>
        </authorList>
    </citation>
    <scope>NUCLEOTIDE SEQUENCE</scope>
    <source>
        <strain evidence="9">Am19</strain>
    </source>
</reference>